<dbReference type="EMBL" id="CP061799">
    <property type="protein sequence ID" value="QTA79887.1"/>
    <property type="molecule type" value="Genomic_DNA"/>
</dbReference>
<keyword evidence="2" id="KW-1185">Reference proteome</keyword>
<evidence type="ECO:0000313" key="1">
    <source>
        <dbReference type="EMBL" id="QTA79887.1"/>
    </source>
</evidence>
<accession>A0A975GG38</accession>
<dbReference type="AlphaFoldDB" id="A0A975GG38"/>
<organism evidence="1 2">
    <name type="scientific">Desulfonema limicola</name>
    <dbReference type="NCBI Taxonomy" id="45656"/>
    <lineage>
        <taxon>Bacteria</taxon>
        <taxon>Pseudomonadati</taxon>
        <taxon>Thermodesulfobacteriota</taxon>
        <taxon>Desulfobacteria</taxon>
        <taxon>Desulfobacterales</taxon>
        <taxon>Desulfococcaceae</taxon>
        <taxon>Desulfonema</taxon>
    </lineage>
</organism>
<protein>
    <submittedName>
        <fullName evidence="1">Uncharacterized protein</fullName>
    </submittedName>
</protein>
<reference evidence="1" key="1">
    <citation type="journal article" date="2021" name="Microb. Physiol.">
        <title>Proteogenomic Insights into the Physiology of Marine, Sulfate-Reducing, Filamentous Desulfonema limicola and Desulfonema magnum.</title>
        <authorList>
            <person name="Schnaars V."/>
            <person name="Wohlbrand L."/>
            <person name="Scheve S."/>
            <person name="Hinrichs C."/>
            <person name="Reinhardt R."/>
            <person name="Rabus R."/>
        </authorList>
    </citation>
    <scope>NUCLEOTIDE SEQUENCE</scope>
    <source>
        <strain evidence="1">5ac10</strain>
    </source>
</reference>
<name>A0A975GG38_9BACT</name>
<dbReference type="KEGG" id="dli:dnl_21690"/>
<proteinExistence type="predicted"/>
<evidence type="ECO:0000313" key="2">
    <source>
        <dbReference type="Proteomes" id="UP000663720"/>
    </source>
</evidence>
<sequence length="46" mass="5741">MDIIRFYFKIINHEINLNKRIFFFRTFATREPGSLFKYFYLTYPAP</sequence>
<gene>
    <name evidence="1" type="ORF">dnl_21690</name>
</gene>
<dbReference type="Proteomes" id="UP000663720">
    <property type="component" value="Chromosome"/>
</dbReference>